<proteinExistence type="predicted"/>
<dbReference type="AlphaFoldDB" id="A0A6P2CLY0"/>
<dbReference type="PANTHER" id="PTHR15020">
    <property type="entry name" value="FLAVIN REDUCTASE-RELATED"/>
    <property type="match status" value="1"/>
</dbReference>
<dbReference type="Proteomes" id="UP000442244">
    <property type="component" value="Unassembled WGS sequence"/>
</dbReference>
<gene>
    <name evidence="2" type="ORF">ESZ47_02580</name>
</gene>
<dbReference type="OrthoDB" id="9785372at2"/>
<feature type="domain" description="NAD(P)-binding" evidence="1">
    <location>
        <begin position="7"/>
        <end position="186"/>
    </location>
</feature>
<dbReference type="Gene3D" id="3.40.50.720">
    <property type="entry name" value="NAD(P)-binding Rossmann-like Domain"/>
    <property type="match status" value="1"/>
</dbReference>
<accession>A0A6P2CLY0</accession>
<protein>
    <submittedName>
        <fullName evidence="2">NAD-dependent epimerase/dehydratase family protein</fullName>
    </submittedName>
</protein>
<dbReference type="SUPFAM" id="SSF51735">
    <property type="entry name" value="NAD(P)-binding Rossmann-fold domains"/>
    <property type="match status" value="1"/>
</dbReference>
<organism evidence="2 3">
    <name type="scientific">Leuconostoc litchii</name>
    <dbReference type="NCBI Taxonomy" id="1981069"/>
    <lineage>
        <taxon>Bacteria</taxon>
        <taxon>Bacillati</taxon>
        <taxon>Bacillota</taxon>
        <taxon>Bacilli</taxon>
        <taxon>Lactobacillales</taxon>
        <taxon>Lactobacillaceae</taxon>
        <taxon>Leuconostoc</taxon>
    </lineage>
</organism>
<dbReference type="Pfam" id="PF13460">
    <property type="entry name" value="NAD_binding_10"/>
    <property type="match status" value="1"/>
</dbReference>
<dbReference type="PANTHER" id="PTHR15020:SF50">
    <property type="entry name" value="UPF0659 PROTEIN YMR090W"/>
    <property type="match status" value="1"/>
</dbReference>
<evidence type="ECO:0000313" key="2">
    <source>
        <dbReference type="EMBL" id="TYC47038.1"/>
    </source>
</evidence>
<dbReference type="EMBL" id="SDGY01000001">
    <property type="protein sequence ID" value="TYC47038.1"/>
    <property type="molecule type" value="Genomic_DNA"/>
</dbReference>
<name>A0A6P2CLY0_9LACO</name>
<evidence type="ECO:0000259" key="1">
    <source>
        <dbReference type="Pfam" id="PF13460"/>
    </source>
</evidence>
<sequence length="212" mass="23528">MKIFVVGATGRVGQELIRNLVDQNHQIVAGARSPEKIISNNNVTPIRINLHDDVEILSQIIKDVDVIYFVAGSRNKDLLQTDAFGAVKIMQVAKINRISRFIMLSSAFSLEPNKWNNPAMASLLNYNIAKFFADNYLVNQTELNYTILQATALVEIPGTHKISLNDEANTTNSIQNVGATLAELLNYNQTINQIIKMSDGDTPISDAFKHIT</sequence>
<evidence type="ECO:0000313" key="3">
    <source>
        <dbReference type="Proteomes" id="UP000442244"/>
    </source>
</evidence>
<dbReference type="InterPro" id="IPR036291">
    <property type="entry name" value="NAD(P)-bd_dom_sf"/>
</dbReference>
<dbReference type="InterPro" id="IPR016040">
    <property type="entry name" value="NAD(P)-bd_dom"/>
</dbReference>
<dbReference type="RefSeq" id="WP_148604462.1">
    <property type="nucleotide sequence ID" value="NZ_BSUV01000001.1"/>
</dbReference>
<keyword evidence="3" id="KW-1185">Reference proteome</keyword>
<reference evidence="2 3" key="1">
    <citation type="submission" date="2019-01" db="EMBL/GenBank/DDBJ databases">
        <title>Leuconostoc litchii sp. nov., a novel lactic acid bacterium isolated from lychee.</title>
        <authorList>
            <person name="Wang L.-T."/>
        </authorList>
    </citation>
    <scope>NUCLEOTIDE SEQUENCE [LARGE SCALE GENOMIC DNA]</scope>
    <source>
        <strain evidence="2 3">MB7</strain>
    </source>
</reference>
<comment type="caution">
    <text evidence="2">The sequence shown here is derived from an EMBL/GenBank/DDBJ whole genome shotgun (WGS) entry which is preliminary data.</text>
</comment>